<feature type="transmembrane region" description="Helical" evidence="2">
    <location>
        <begin position="119"/>
        <end position="140"/>
    </location>
</feature>
<accession>A0ABD0V6H8</accession>
<protein>
    <submittedName>
        <fullName evidence="3">Uncharacterized protein</fullName>
    </submittedName>
</protein>
<sequence>MKVIVVSGCAGSCEWVRSGTSGCIRSLCKAKLTSEPPRLLQSLRKCLVLANVGIAHTPASIFHRLFKVGGFDLSHFITFIFFHGFWVLSTPPLPLNVLRERIKRQQKIKQPSNLFLTKYLGYYVYLLNIFPDGIFTSTLANLGNICTTETLGILSKGPKTFHPSLSKVDSELYRQHPPHRQRCYLSVNNKEINLEYEYPLRADTGRFSGLFTTFLLASECRPDSARNGAFFSASSKAFLRLLSLSPASFDIISGPLMQKKKAPVSFATALAIKVLPEPGGSPSQYISVSGATTQYSETTVLRQSANYMGPNSITSEELQLLHGLRLVLTDLKKKPPPGSPSDLSRKSRIQQKRNLRNDEYNLWLQEKKRKESGYK</sequence>
<organism evidence="3 4">
    <name type="scientific">Dendrobium thyrsiflorum</name>
    <name type="common">Pinecone-like raceme dendrobium</name>
    <name type="synonym">Orchid</name>
    <dbReference type="NCBI Taxonomy" id="117978"/>
    <lineage>
        <taxon>Eukaryota</taxon>
        <taxon>Viridiplantae</taxon>
        <taxon>Streptophyta</taxon>
        <taxon>Embryophyta</taxon>
        <taxon>Tracheophyta</taxon>
        <taxon>Spermatophyta</taxon>
        <taxon>Magnoliopsida</taxon>
        <taxon>Liliopsida</taxon>
        <taxon>Asparagales</taxon>
        <taxon>Orchidaceae</taxon>
        <taxon>Epidendroideae</taxon>
        <taxon>Malaxideae</taxon>
        <taxon>Dendrobiinae</taxon>
        <taxon>Dendrobium</taxon>
    </lineage>
</organism>
<dbReference type="PANTHER" id="PTHR37449:SF1">
    <property type="entry name" value="OS02G0159950 PROTEIN"/>
    <property type="match status" value="1"/>
</dbReference>
<dbReference type="Proteomes" id="UP001552299">
    <property type="component" value="Unassembled WGS sequence"/>
</dbReference>
<evidence type="ECO:0000256" key="2">
    <source>
        <dbReference type="SAM" id="Phobius"/>
    </source>
</evidence>
<evidence type="ECO:0000256" key="1">
    <source>
        <dbReference type="SAM" id="MobiDB-lite"/>
    </source>
</evidence>
<keyword evidence="2" id="KW-0472">Membrane</keyword>
<evidence type="ECO:0000313" key="4">
    <source>
        <dbReference type="Proteomes" id="UP001552299"/>
    </source>
</evidence>
<gene>
    <name evidence="3" type="ORF">M5K25_009524</name>
</gene>
<dbReference type="EMBL" id="JANQDX010000008">
    <property type="protein sequence ID" value="KAL0920390.1"/>
    <property type="molecule type" value="Genomic_DNA"/>
</dbReference>
<dbReference type="PANTHER" id="PTHR37449">
    <property type="match status" value="1"/>
</dbReference>
<feature type="transmembrane region" description="Helical" evidence="2">
    <location>
        <begin position="76"/>
        <end position="98"/>
    </location>
</feature>
<evidence type="ECO:0000313" key="3">
    <source>
        <dbReference type="EMBL" id="KAL0920390.1"/>
    </source>
</evidence>
<proteinExistence type="predicted"/>
<keyword evidence="2" id="KW-1133">Transmembrane helix</keyword>
<name>A0ABD0V6H8_DENTH</name>
<keyword evidence="2" id="KW-0812">Transmembrane</keyword>
<feature type="region of interest" description="Disordered" evidence="1">
    <location>
        <begin position="332"/>
        <end position="354"/>
    </location>
</feature>
<comment type="caution">
    <text evidence="3">The sequence shown here is derived from an EMBL/GenBank/DDBJ whole genome shotgun (WGS) entry which is preliminary data.</text>
</comment>
<dbReference type="AlphaFoldDB" id="A0ABD0V6H8"/>
<reference evidence="3 4" key="1">
    <citation type="journal article" date="2024" name="Plant Biotechnol. J.">
        <title>Dendrobium thyrsiflorum genome and its molecular insights into genes involved in important horticultural traits.</title>
        <authorList>
            <person name="Chen B."/>
            <person name="Wang J.Y."/>
            <person name="Zheng P.J."/>
            <person name="Li K.L."/>
            <person name="Liang Y.M."/>
            <person name="Chen X.F."/>
            <person name="Zhang C."/>
            <person name="Zhao X."/>
            <person name="He X."/>
            <person name="Zhang G.Q."/>
            <person name="Liu Z.J."/>
            <person name="Xu Q."/>
        </authorList>
    </citation>
    <scope>NUCLEOTIDE SEQUENCE [LARGE SCALE GENOMIC DNA]</scope>
    <source>
        <strain evidence="3">GZMU011</strain>
    </source>
</reference>
<keyword evidence="4" id="KW-1185">Reference proteome</keyword>